<protein>
    <submittedName>
        <fullName evidence="8">Nucleolar complex protein 3</fullName>
    </submittedName>
</protein>
<evidence type="ECO:0000313" key="9">
    <source>
        <dbReference type="Proteomes" id="UP000198406"/>
    </source>
</evidence>
<feature type="domain" description="CCAAT-binding factor" evidence="6">
    <location>
        <begin position="363"/>
        <end position="523"/>
    </location>
</feature>
<dbReference type="OrthoDB" id="10263597at2759"/>
<dbReference type="InterPro" id="IPR005612">
    <property type="entry name" value="CCAAT-binding_factor"/>
</dbReference>
<accession>A0A1Z5J9C3</accession>
<comment type="caution">
    <text evidence="8">The sequence shown here is derived from an EMBL/GenBank/DDBJ whole genome shotgun (WGS) entry which is preliminary data.</text>
</comment>
<name>A0A1Z5J9C3_FISSO</name>
<feature type="region of interest" description="Disordered" evidence="5">
    <location>
        <begin position="1"/>
        <end position="22"/>
    </location>
</feature>
<keyword evidence="3" id="KW-0175">Coiled coil</keyword>
<gene>
    <name evidence="8" type="ORF">FisN_21Lh103</name>
</gene>
<dbReference type="SUPFAM" id="SSF48371">
    <property type="entry name" value="ARM repeat"/>
    <property type="match status" value="1"/>
</dbReference>
<dbReference type="GO" id="GO:0006270">
    <property type="term" value="P:DNA replication initiation"/>
    <property type="evidence" value="ECO:0007669"/>
    <property type="project" value="TreeGrafter"/>
</dbReference>
<dbReference type="InterPro" id="IPR011501">
    <property type="entry name" value="Noc3_N"/>
</dbReference>
<evidence type="ECO:0000313" key="8">
    <source>
        <dbReference type="EMBL" id="GAX10408.1"/>
    </source>
</evidence>
<dbReference type="InterPro" id="IPR016024">
    <property type="entry name" value="ARM-type_fold"/>
</dbReference>
<dbReference type="InterPro" id="IPR016903">
    <property type="entry name" value="Nucleolar_cplx-assoc_3"/>
</dbReference>
<feature type="domain" description="Nucleolar complex-associated protein 3 N-terminal" evidence="7">
    <location>
        <begin position="37"/>
        <end position="130"/>
    </location>
</feature>
<dbReference type="InParanoid" id="A0A1Z5J9C3"/>
<dbReference type="PANTHER" id="PTHR14428:SF5">
    <property type="entry name" value="NUCLEOLAR COMPLEX PROTEIN 3 HOMOLOG"/>
    <property type="match status" value="1"/>
</dbReference>
<proteinExistence type="inferred from homology"/>
<sequence>MGRRSRNKDKDSNSQATKAEPLYRNPDQLTVAQICDLIAELSESILENPQGAFGSSAGPSKMSQLLSLTQHKDEYVAKLAVVSLLALFKDILPAYRIRLPTEQESAVLVSKETKQTWEYERNLLSHYQQYLQVLEKKWNQSTQSPPSSLQVTCMLSLCELLSTAYTFNFRSNLLTAVVRHMNTGLSSVVAEACCKAVETVFREDAQGQVAEEAARMVAKVIQNAPIVRPRVVRSFAALPLKVHADEATAAKLLQQSRKRHKKKDKETASIEAELKESEATVDKAVLARSQAQTLEIVILAYFRILKSCANSSAQRSTRDDILCAALEGLAKFAHLINMETVMDLLAVLKDLLREVDTLPLDASLNCILTAFQTLQGPGKELKIDLKEYILPLYTQLPRLCFFHETNEGGAQNVLDLTLKCLDTALCKRREFSATRVAAFFKQITSVALQLPPASSIPLIAFARNLLQRYSAIQPLLENDEDFVIATGEYDPLALDPENSYPFSTSAWELALLKFHYRQDVSHQALAAATLKMLQLPAEGPDRLKAEKYFDQANLVIEFARVKKKHPLEQSNSKKGRANVRFITPRSKRARLVTGDL</sequence>
<dbReference type="Pfam" id="PF07540">
    <property type="entry name" value="NOC3p"/>
    <property type="match status" value="1"/>
</dbReference>
<comment type="subcellular location">
    <subcellularLocation>
        <location evidence="1">Nucleus</location>
        <location evidence="1">Nucleolus</location>
    </subcellularLocation>
</comment>
<dbReference type="GO" id="GO:0003682">
    <property type="term" value="F:chromatin binding"/>
    <property type="evidence" value="ECO:0007669"/>
    <property type="project" value="TreeGrafter"/>
</dbReference>
<dbReference type="Proteomes" id="UP000198406">
    <property type="component" value="Unassembled WGS sequence"/>
</dbReference>
<keyword evidence="9" id="KW-1185">Reference proteome</keyword>
<dbReference type="Pfam" id="PF03914">
    <property type="entry name" value="CBF"/>
    <property type="match status" value="1"/>
</dbReference>
<evidence type="ECO:0000256" key="5">
    <source>
        <dbReference type="SAM" id="MobiDB-lite"/>
    </source>
</evidence>
<evidence type="ECO:0000256" key="4">
    <source>
        <dbReference type="ARBA" id="ARBA00023242"/>
    </source>
</evidence>
<evidence type="ECO:0000259" key="7">
    <source>
        <dbReference type="Pfam" id="PF07540"/>
    </source>
</evidence>
<organism evidence="8 9">
    <name type="scientific">Fistulifera solaris</name>
    <name type="common">Oleaginous diatom</name>
    <dbReference type="NCBI Taxonomy" id="1519565"/>
    <lineage>
        <taxon>Eukaryota</taxon>
        <taxon>Sar</taxon>
        <taxon>Stramenopiles</taxon>
        <taxon>Ochrophyta</taxon>
        <taxon>Bacillariophyta</taxon>
        <taxon>Bacillariophyceae</taxon>
        <taxon>Bacillariophycidae</taxon>
        <taxon>Naviculales</taxon>
        <taxon>Naviculaceae</taxon>
        <taxon>Fistulifera</taxon>
    </lineage>
</organism>
<evidence type="ECO:0000259" key="6">
    <source>
        <dbReference type="Pfam" id="PF03914"/>
    </source>
</evidence>
<dbReference type="EMBL" id="BDSP01000017">
    <property type="protein sequence ID" value="GAX10408.1"/>
    <property type="molecule type" value="Genomic_DNA"/>
</dbReference>
<dbReference type="AlphaFoldDB" id="A0A1Z5J9C3"/>
<dbReference type="PANTHER" id="PTHR14428">
    <property type="entry name" value="NUCLEOLAR COMPLEX PROTEIN 3"/>
    <property type="match status" value="1"/>
</dbReference>
<keyword evidence="4" id="KW-0539">Nucleus</keyword>
<evidence type="ECO:0000256" key="3">
    <source>
        <dbReference type="ARBA" id="ARBA00023054"/>
    </source>
</evidence>
<reference evidence="8 9" key="1">
    <citation type="journal article" date="2015" name="Plant Cell">
        <title>Oil accumulation by the oleaginous diatom Fistulifera solaris as revealed by the genome and transcriptome.</title>
        <authorList>
            <person name="Tanaka T."/>
            <person name="Maeda Y."/>
            <person name="Veluchamy A."/>
            <person name="Tanaka M."/>
            <person name="Abida H."/>
            <person name="Marechal E."/>
            <person name="Bowler C."/>
            <person name="Muto M."/>
            <person name="Sunaga Y."/>
            <person name="Tanaka M."/>
            <person name="Yoshino T."/>
            <person name="Taniguchi T."/>
            <person name="Fukuda Y."/>
            <person name="Nemoto M."/>
            <person name="Matsumoto M."/>
            <person name="Wong P.S."/>
            <person name="Aburatani S."/>
            <person name="Fujibuchi W."/>
        </authorList>
    </citation>
    <scope>NUCLEOTIDE SEQUENCE [LARGE SCALE GENOMIC DNA]</scope>
    <source>
        <strain evidence="8 9">JPCC DA0580</strain>
    </source>
</reference>
<dbReference type="GO" id="GO:0005730">
    <property type="term" value="C:nucleolus"/>
    <property type="evidence" value="ECO:0007669"/>
    <property type="project" value="UniProtKB-SubCell"/>
</dbReference>
<evidence type="ECO:0000256" key="1">
    <source>
        <dbReference type="ARBA" id="ARBA00004604"/>
    </source>
</evidence>
<evidence type="ECO:0000256" key="2">
    <source>
        <dbReference type="ARBA" id="ARBA00007797"/>
    </source>
</evidence>
<comment type="similarity">
    <text evidence="2">Belongs to the CBF/MAK21 family.</text>
</comment>